<sequence length="62" mass="7472">MFVESRLFVKENLTTSNYNKEVIEIEFESNNKDIILDYLTPDIENSEEKIFKNIENHNERFS</sequence>
<accession>A0A9N9E6D7</accession>
<evidence type="ECO:0000313" key="2">
    <source>
        <dbReference type="Proteomes" id="UP000789759"/>
    </source>
</evidence>
<dbReference type="Proteomes" id="UP000789759">
    <property type="component" value="Unassembled WGS sequence"/>
</dbReference>
<gene>
    <name evidence="1" type="ORF">CPELLU_LOCUS10004</name>
</gene>
<dbReference type="AlphaFoldDB" id="A0A9N9E6D7"/>
<proteinExistence type="predicted"/>
<keyword evidence="2" id="KW-1185">Reference proteome</keyword>
<name>A0A9N9E6D7_9GLOM</name>
<dbReference type="OrthoDB" id="2472851at2759"/>
<dbReference type="EMBL" id="CAJVQA010008012">
    <property type="protein sequence ID" value="CAG8665416.1"/>
    <property type="molecule type" value="Genomic_DNA"/>
</dbReference>
<reference evidence="1" key="1">
    <citation type="submission" date="2021-06" db="EMBL/GenBank/DDBJ databases">
        <authorList>
            <person name="Kallberg Y."/>
            <person name="Tangrot J."/>
            <person name="Rosling A."/>
        </authorList>
    </citation>
    <scope>NUCLEOTIDE SEQUENCE</scope>
    <source>
        <strain evidence="1">FL966</strain>
    </source>
</reference>
<organism evidence="1 2">
    <name type="scientific">Cetraspora pellucida</name>
    <dbReference type="NCBI Taxonomy" id="1433469"/>
    <lineage>
        <taxon>Eukaryota</taxon>
        <taxon>Fungi</taxon>
        <taxon>Fungi incertae sedis</taxon>
        <taxon>Mucoromycota</taxon>
        <taxon>Glomeromycotina</taxon>
        <taxon>Glomeromycetes</taxon>
        <taxon>Diversisporales</taxon>
        <taxon>Gigasporaceae</taxon>
        <taxon>Cetraspora</taxon>
    </lineage>
</organism>
<comment type="caution">
    <text evidence="1">The sequence shown here is derived from an EMBL/GenBank/DDBJ whole genome shotgun (WGS) entry which is preliminary data.</text>
</comment>
<protein>
    <submittedName>
        <fullName evidence="1">7284_t:CDS:1</fullName>
    </submittedName>
</protein>
<evidence type="ECO:0000313" key="1">
    <source>
        <dbReference type="EMBL" id="CAG8665416.1"/>
    </source>
</evidence>